<accession>A0ABP0SH46</accession>
<reference evidence="2 3" key="1">
    <citation type="submission" date="2024-02" db="EMBL/GenBank/DDBJ databases">
        <authorList>
            <person name="Chen Y."/>
            <person name="Shah S."/>
            <person name="Dougan E. K."/>
            <person name="Thang M."/>
            <person name="Chan C."/>
        </authorList>
    </citation>
    <scope>NUCLEOTIDE SEQUENCE [LARGE SCALE GENOMIC DNA]</scope>
</reference>
<dbReference type="EMBL" id="CAXAMN010027572">
    <property type="protein sequence ID" value="CAK9111529.1"/>
    <property type="molecule type" value="Genomic_DNA"/>
</dbReference>
<evidence type="ECO:0000313" key="3">
    <source>
        <dbReference type="Proteomes" id="UP001642484"/>
    </source>
</evidence>
<evidence type="ECO:0000256" key="1">
    <source>
        <dbReference type="SAM" id="Coils"/>
    </source>
</evidence>
<dbReference type="Proteomes" id="UP001642484">
    <property type="component" value="Unassembled WGS sequence"/>
</dbReference>
<protein>
    <submittedName>
        <fullName evidence="2">Uncharacterized protein</fullName>
    </submittedName>
</protein>
<comment type="caution">
    <text evidence="2">The sequence shown here is derived from an EMBL/GenBank/DDBJ whole genome shotgun (WGS) entry which is preliminary data.</text>
</comment>
<name>A0ABP0SH46_9DINO</name>
<evidence type="ECO:0000313" key="2">
    <source>
        <dbReference type="EMBL" id="CAK9111529.1"/>
    </source>
</evidence>
<proteinExistence type="predicted"/>
<sequence length="235" mass="26855">MLEVAARLWDAHTTKSGCDWDLMDGYEDRENVLEAALDILWGAKALVVDEEAELRQRRGKLDVADVAYLRCLMRRYGWERSAGGVEVPHVNDPLASAKFPMYAEVTAFQRQSERTEALRREVSTLRQMVDTSAANFKRVAEDSASFAMEKVEASLRLSQLEQLKEMKALLEQALDQREHLASLARDAMEQRLHHELQHVSEVMNANIQALQEAVAKNDQKTVEEAVILLLWRTEY</sequence>
<feature type="coiled-coil region" evidence="1">
    <location>
        <begin position="156"/>
        <end position="190"/>
    </location>
</feature>
<gene>
    <name evidence="2" type="ORF">CCMP2556_LOCUS51753</name>
</gene>
<keyword evidence="3" id="KW-1185">Reference proteome</keyword>
<keyword evidence="1" id="KW-0175">Coiled coil</keyword>
<organism evidence="2 3">
    <name type="scientific">Durusdinium trenchii</name>
    <dbReference type="NCBI Taxonomy" id="1381693"/>
    <lineage>
        <taxon>Eukaryota</taxon>
        <taxon>Sar</taxon>
        <taxon>Alveolata</taxon>
        <taxon>Dinophyceae</taxon>
        <taxon>Suessiales</taxon>
        <taxon>Symbiodiniaceae</taxon>
        <taxon>Durusdinium</taxon>
    </lineage>
</organism>